<organism evidence="2 3">
    <name type="scientific">Dermatophagoides farinae</name>
    <name type="common">American house dust mite</name>
    <dbReference type="NCBI Taxonomy" id="6954"/>
    <lineage>
        <taxon>Eukaryota</taxon>
        <taxon>Metazoa</taxon>
        <taxon>Ecdysozoa</taxon>
        <taxon>Arthropoda</taxon>
        <taxon>Chelicerata</taxon>
        <taxon>Arachnida</taxon>
        <taxon>Acari</taxon>
        <taxon>Acariformes</taxon>
        <taxon>Sarcoptiformes</taxon>
        <taxon>Astigmata</taxon>
        <taxon>Psoroptidia</taxon>
        <taxon>Analgoidea</taxon>
        <taxon>Pyroglyphidae</taxon>
        <taxon>Dermatophagoidinae</taxon>
        <taxon>Dermatophagoides</taxon>
    </lineage>
</organism>
<reference evidence="2" key="2">
    <citation type="journal article" date="2022" name="Res Sq">
        <title>Comparative Genomics Reveals Insights into the Divergent Evolution of Astigmatic Mites and Household Pest Adaptations.</title>
        <authorList>
            <person name="Xiong Q."/>
            <person name="Wan A.T.-Y."/>
            <person name="Liu X.-Y."/>
            <person name="Fung C.S.-H."/>
            <person name="Xiao X."/>
            <person name="Malainual N."/>
            <person name="Hou J."/>
            <person name="Wang L."/>
            <person name="Wang M."/>
            <person name="Yang K."/>
            <person name="Cui Y."/>
            <person name="Leung E."/>
            <person name="Nong W."/>
            <person name="Shin S.-K."/>
            <person name="Au S."/>
            <person name="Jeong K.Y."/>
            <person name="Chew F.T."/>
            <person name="Hui J."/>
            <person name="Leung T.F."/>
            <person name="Tungtrongchitr A."/>
            <person name="Zhong N."/>
            <person name="Liu Z."/>
            <person name="Tsui S."/>
        </authorList>
    </citation>
    <scope>NUCLEOTIDE SEQUENCE</scope>
    <source>
        <strain evidence="2">Derf</strain>
        <tissue evidence="2">Whole organism</tissue>
    </source>
</reference>
<gene>
    <name evidence="2" type="ORF">DERF_009539</name>
</gene>
<name>A0A922L1L7_DERFA</name>
<comment type="caution">
    <text evidence="2">The sequence shown here is derived from an EMBL/GenBank/DDBJ whole genome shotgun (WGS) entry which is preliminary data.</text>
</comment>
<feature type="chain" id="PRO_5037839351" evidence="1">
    <location>
        <begin position="28"/>
        <end position="68"/>
    </location>
</feature>
<reference evidence="2" key="1">
    <citation type="submission" date="2013-05" db="EMBL/GenBank/DDBJ databases">
        <authorList>
            <person name="Yim A.K.Y."/>
            <person name="Chan T.F."/>
            <person name="Ji K.M."/>
            <person name="Liu X.Y."/>
            <person name="Zhou J.W."/>
            <person name="Li R.Q."/>
            <person name="Yang K.Y."/>
            <person name="Li J."/>
            <person name="Li M."/>
            <person name="Law P.T.W."/>
            <person name="Wu Y.L."/>
            <person name="Cai Z.L."/>
            <person name="Qin H."/>
            <person name="Bao Y."/>
            <person name="Leung R.K.K."/>
            <person name="Ng P.K.S."/>
            <person name="Zou J."/>
            <person name="Zhong X.J."/>
            <person name="Ran P.X."/>
            <person name="Zhong N.S."/>
            <person name="Liu Z.G."/>
            <person name="Tsui S.K.W."/>
        </authorList>
    </citation>
    <scope>NUCLEOTIDE SEQUENCE</scope>
    <source>
        <strain evidence="2">Derf</strain>
        <tissue evidence="2">Whole organism</tissue>
    </source>
</reference>
<accession>A0A922L1L7</accession>
<protein>
    <submittedName>
        <fullName evidence="2">Uncharacterized protein</fullName>
    </submittedName>
</protein>
<dbReference type="Proteomes" id="UP000790347">
    <property type="component" value="Unassembled WGS sequence"/>
</dbReference>
<keyword evidence="1" id="KW-0732">Signal</keyword>
<evidence type="ECO:0000313" key="3">
    <source>
        <dbReference type="Proteomes" id="UP000790347"/>
    </source>
</evidence>
<evidence type="ECO:0000313" key="2">
    <source>
        <dbReference type="EMBL" id="KAH9511057.1"/>
    </source>
</evidence>
<dbReference type="AlphaFoldDB" id="A0A922L1L7"/>
<keyword evidence="3" id="KW-1185">Reference proteome</keyword>
<proteinExistence type="predicted"/>
<sequence>MDIKMFYTNFFLCIILIWFGQCSYVQGGYVSQTLCGSLLSAFPFDYGPIQVDNNMDPLLNANNQKLLY</sequence>
<dbReference type="EMBL" id="ASGP02000004">
    <property type="protein sequence ID" value="KAH9511057.1"/>
    <property type="molecule type" value="Genomic_DNA"/>
</dbReference>
<feature type="signal peptide" evidence="1">
    <location>
        <begin position="1"/>
        <end position="27"/>
    </location>
</feature>
<evidence type="ECO:0000256" key="1">
    <source>
        <dbReference type="SAM" id="SignalP"/>
    </source>
</evidence>